<dbReference type="CDD" id="cd08544">
    <property type="entry name" value="Reeler"/>
    <property type="match status" value="1"/>
</dbReference>
<dbReference type="GO" id="GO:0007155">
    <property type="term" value="P:cell adhesion"/>
    <property type="evidence" value="ECO:0007669"/>
    <property type="project" value="TreeGrafter"/>
</dbReference>
<evidence type="ECO:0008006" key="5">
    <source>
        <dbReference type="Google" id="ProtNLM"/>
    </source>
</evidence>
<feature type="domain" description="Reelin" evidence="2">
    <location>
        <begin position="1"/>
        <end position="95"/>
    </location>
</feature>
<dbReference type="InterPro" id="IPR051418">
    <property type="entry name" value="Spondin/Thrombospondin_T1"/>
</dbReference>
<keyword evidence="1" id="KW-0677">Repeat</keyword>
<reference evidence="4" key="1">
    <citation type="submission" date="2015-12" db="EMBL/GenBank/DDBJ databases">
        <title>De novo transcriptome assembly of four potential Pierce s Disease insect vectors from Arizona vineyards.</title>
        <authorList>
            <person name="Tassone E.E."/>
        </authorList>
    </citation>
    <scope>NUCLEOTIDE SEQUENCE</scope>
</reference>
<feature type="domain" description="Spondin" evidence="3">
    <location>
        <begin position="96"/>
        <end position="130"/>
    </location>
</feature>
<dbReference type="GO" id="GO:0031012">
    <property type="term" value="C:extracellular matrix"/>
    <property type="evidence" value="ECO:0007669"/>
    <property type="project" value="TreeGrafter"/>
</dbReference>
<dbReference type="PANTHER" id="PTHR11311:SF16">
    <property type="entry name" value="SPONDIN-1"/>
    <property type="match status" value="1"/>
</dbReference>
<proteinExistence type="predicted"/>
<dbReference type="InterPro" id="IPR009465">
    <property type="entry name" value="Spondin_N"/>
</dbReference>
<dbReference type="InterPro" id="IPR042307">
    <property type="entry name" value="Reeler_sf"/>
</dbReference>
<name>A0A1B6EFB7_9HEMI</name>
<protein>
    <recommendedName>
        <fullName evidence="5">Reelin domain-containing protein</fullName>
    </recommendedName>
</protein>
<dbReference type="Gene3D" id="2.60.40.2130">
    <property type="entry name" value="F-spondin domain"/>
    <property type="match status" value="1"/>
</dbReference>
<sequence length="130" mass="15047">LVVESQGNGFDPGKFELRDLAQTKFSENCRNMIKQTTSSYKERVIVQWTAPPSGNGCVTFRTTVIVRKDTWFQDDEPLLKTLCEDHQKVFDEQPPELERCNACSEATYEVTFEGLWSRHTHPNNFPQDLF</sequence>
<evidence type="ECO:0000313" key="4">
    <source>
        <dbReference type="EMBL" id="JAS36628.1"/>
    </source>
</evidence>
<accession>A0A1B6EFB7</accession>
<dbReference type="Pfam" id="PF02014">
    <property type="entry name" value="Reeler"/>
    <property type="match status" value="1"/>
</dbReference>
<dbReference type="InterPro" id="IPR038678">
    <property type="entry name" value="Spondin_N_sf"/>
</dbReference>
<feature type="non-terminal residue" evidence="4">
    <location>
        <position position="130"/>
    </location>
</feature>
<evidence type="ECO:0000259" key="3">
    <source>
        <dbReference type="PROSITE" id="PS51020"/>
    </source>
</evidence>
<dbReference type="Gene3D" id="2.60.40.4060">
    <property type="entry name" value="Reeler domain"/>
    <property type="match status" value="1"/>
</dbReference>
<dbReference type="PROSITE" id="PS51019">
    <property type="entry name" value="REELIN"/>
    <property type="match status" value="1"/>
</dbReference>
<feature type="non-terminal residue" evidence="4">
    <location>
        <position position="1"/>
    </location>
</feature>
<dbReference type="PANTHER" id="PTHR11311">
    <property type="entry name" value="SPONDIN"/>
    <property type="match status" value="1"/>
</dbReference>
<gene>
    <name evidence="4" type="ORF">g.27035</name>
</gene>
<dbReference type="EMBL" id="GEDC01000670">
    <property type="protein sequence ID" value="JAS36628.1"/>
    <property type="molecule type" value="Transcribed_RNA"/>
</dbReference>
<dbReference type="AlphaFoldDB" id="A0A1B6EFB7"/>
<evidence type="ECO:0000259" key="2">
    <source>
        <dbReference type="PROSITE" id="PS51019"/>
    </source>
</evidence>
<organism evidence="4">
    <name type="scientific">Clastoptera arizonana</name>
    <name type="common">Arizona spittle bug</name>
    <dbReference type="NCBI Taxonomy" id="38151"/>
    <lineage>
        <taxon>Eukaryota</taxon>
        <taxon>Metazoa</taxon>
        <taxon>Ecdysozoa</taxon>
        <taxon>Arthropoda</taxon>
        <taxon>Hexapoda</taxon>
        <taxon>Insecta</taxon>
        <taxon>Pterygota</taxon>
        <taxon>Neoptera</taxon>
        <taxon>Paraneoptera</taxon>
        <taxon>Hemiptera</taxon>
        <taxon>Auchenorrhyncha</taxon>
        <taxon>Cercopoidea</taxon>
        <taxon>Clastopteridae</taxon>
        <taxon>Clastoptera</taxon>
    </lineage>
</organism>
<dbReference type="PROSITE" id="PS51020">
    <property type="entry name" value="SPONDIN"/>
    <property type="match status" value="1"/>
</dbReference>
<dbReference type="InterPro" id="IPR002861">
    <property type="entry name" value="Reeler_dom"/>
</dbReference>
<evidence type="ECO:0000256" key="1">
    <source>
        <dbReference type="ARBA" id="ARBA00022737"/>
    </source>
</evidence>